<gene>
    <name evidence="4" type="ORF">GCM10023215_10880</name>
</gene>
<comment type="similarity">
    <text evidence="1">Belongs to the glycosyltransferase 2 family.</text>
</comment>
<evidence type="ECO:0000313" key="4">
    <source>
        <dbReference type="EMBL" id="GAA4679565.1"/>
    </source>
</evidence>
<feature type="region of interest" description="Disordered" evidence="2">
    <location>
        <begin position="325"/>
        <end position="389"/>
    </location>
</feature>
<feature type="domain" description="Glycosyltransferase 2-like" evidence="3">
    <location>
        <begin position="18"/>
        <end position="144"/>
    </location>
</feature>
<feature type="compositionally biased region" description="Pro residues" evidence="2">
    <location>
        <begin position="416"/>
        <end position="437"/>
    </location>
</feature>
<reference evidence="5" key="1">
    <citation type="journal article" date="2019" name="Int. J. Syst. Evol. Microbiol.">
        <title>The Global Catalogue of Microorganisms (GCM) 10K type strain sequencing project: providing services to taxonomists for standard genome sequencing and annotation.</title>
        <authorList>
            <consortium name="The Broad Institute Genomics Platform"/>
            <consortium name="The Broad Institute Genome Sequencing Center for Infectious Disease"/>
            <person name="Wu L."/>
            <person name="Ma J."/>
        </authorList>
    </citation>
    <scope>NUCLEOTIDE SEQUENCE [LARGE SCALE GENOMIC DNA]</scope>
    <source>
        <strain evidence="5">JCM 18055</strain>
    </source>
</reference>
<dbReference type="PANTHER" id="PTHR48090">
    <property type="entry name" value="UNDECAPRENYL-PHOSPHATE 4-DEOXY-4-FORMAMIDO-L-ARABINOSE TRANSFERASE-RELATED"/>
    <property type="match status" value="1"/>
</dbReference>
<feature type="region of interest" description="Disordered" evidence="2">
    <location>
        <begin position="411"/>
        <end position="472"/>
    </location>
</feature>
<sequence length="472" mass="48812">MQRSDRRGVQRPADPTVSVVVPTRNEARNLQVVLPAIAAVRPAVHEVIVVDGNSVDGTVETARRVLPWVRIVEQTRKGKGNAMACGFAAATGDIIVMFDADGSADPAEIPAFVAALKAGADFAKGSRFARGGGSDDITLLRRSGNAGLNGVANVLFGTRHSDLCYGYNAFWADLLPLLELPAVDAPAPDDGSMLWGDGFEIETVLACRVAAAGLRVTEVPSYERERLFGDTNLRTFADGTRVLRTLAAERRRATRRREEPPAVSAPAATAGSTAGQTSRPVTPAAPEELAVTGRVTAPLTAPVTAVRYGTPLENAVAGAVNGHAQNGLARNGHTNGHANGHSNGSVNGHSNGAVNGHGQNGHAKGHVNGRALGTADTLPVPPTTESVALTTEAPEPTLPAADAVAQAPVTQAPAGATPPSPPTATAPPRPAPRPSPRPSDRPAAGTDRPAPQRTATQREALDARYALEEEAS</sequence>
<dbReference type="SUPFAM" id="SSF53448">
    <property type="entry name" value="Nucleotide-diphospho-sugar transferases"/>
    <property type="match status" value="1"/>
</dbReference>
<evidence type="ECO:0000256" key="2">
    <source>
        <dbReference type="SAM" id="MobiDB-lite"/>
    </source>
</evidence>
<dbReference type="PANTHER" id="PTHR48090:SF7">
    <property type="entry name" value="RFBJ PROTEIN"/>
    <property type="match status" value="1"/>
</dbReference>
<name>A0ABP8W2G0_9PSEU</name>
<evidence type="ECO:0000259" key="3">
    <source>
        <dbReference type="Pfam" id="PF00535"/>
    </source>
</evidence>
<organism evidence="4 5">
    <name type="scientific">Pseudonocardia yuanmonensis</name>
    <dbReference type="NCBI Taxonomy" id="1095914"/>
    <lineage>
        <taxon>Bacteria</taxon>
        <taxon>Bacillati</taxon>
        <taxon>Actinomycetota</taxon>
        <taxon>Actinomycetes</taxon>
        <taxon>Pseudonocardiales</taxon>
        <taxon>Pseudonocardiaceae</taxon>
        <taxon>Pseudonocardia</taxon>
    </lineage>
</organism>
<dbReference type="EMBL" id="BAABIC010000003">
    <property type="protein sequence ID" value="GAA4679565.1"/>
    <property type="molecule type" value="Genomic_DNA"/>
</dbReference>
<feature type="compositionally biased region" description="Polar residues" evidence="2">
    <location>
        <begin position="332"/>
        <end position="353"/>
    </location>
</feature>
<feature type="compositionally biased region" description="Basic and acidic residues" evidence="2">
    <location>
        <begin position="459"/>
        <end position="472"/>
    </location>
</feature>
<dbReference type="InterPro" id="IPR001173">
    <property type="entry name" value="Glyco_trans_2-like"/>
</dbReference>
<evidence type="ECO:0000256" key="1">
    <source>
        <dbReference type="ARBA" id="ARBA00006739"/>
    </source>
</evidence>
<proteinExistence type="inferred from homology"/>
<keyword evidence="5" id="KW-1185">Reference proteome</keyword>
<protein>
    <recommendedName>
        <fullName evidence="3">Glycosyltransferase 2-like domain-containing protein</fullName>
    </recommendedName>
</protein>
<dbReference type="CDD" id="cd04179">
    <property type="entry name" value="DPM_DPG-synthase_like"/>
    <property type="match status" value="1"/>
</dbReference>
<dbReference type="Gene3D" id="3.90.550.10">
    <property type="entry name" value="Spore Coat Polysaccharide Biosynthesis Protein SpsA, Chain A"/>
    <property type="match status" value="1"/>
</dbReference>
<feature type="compositionally biased region" description="Basic and acidic residues" evidence="2">
    <location>
        <begin position="249"/>
        <end position="260"/>
    </location>
</feature>
<comment type="caution">
    <text evidence="4">The sequence shown here is derived from an EMBL/GenBank/DDBJ whole genome shotgun (WGS) entry which is preliminary data.</text>
</comment>
<evidence type="ECO:0000313" key="5">
    <source>
        <dbReference type="Proteomes" id="UP001500325"/>
    </source>
</evidence>
<dbReference type="RefSeq" id="WP_345378761.1">
    <property type="nucleotide sequence ID" value="NZ_BAABIC010000003.1"/>
</dbReference>
<feature type="compositionally biased region" description="Low complexity" evidence="2">
    <location>
        <begin position="261"/>
        <end position="278"/>
    </location>
</feature>
<dbReference type="Pfam" id="PF00535">
    <property type="entry name" value="Glycos_transf_2"/>
    <property type="match status" value="1"/>
</dbReference>
<dbReference type="Proteomes" id="UP001500325">
    <property type="component" value="Unassembled WGS sequence"/>
</dbReference>
<accession>A0ABP8W2G0</accession>
<dbReference type="InterPro" id="IPR029044">
    <property type="entry name" value="Nucleotide-diphossugar_trans"/>
</dbReference>
<dbReference type="InterPro" id="IPR050256">
    <property type="entry name" value="Glycosyltransferase_2"/>
</dbReference>
<feature type="region of interest" description="Disordered" evidence="2">
    <location>
        <begin position="249"/>
        <end position="284"/>
    </location>
</feature>